<evidence type="ECO:0000256" key="3">
    <source>
        <dbReference type="ARBA" id="ARBA00022516"/>
    </source>
</evidence>
<comment type="cofactor">
    <cofactor evidence="14">
        <name>Fe(2+)</name>
        <dbReference type="ChEBI" id="CHEBI:29033"/>
    </cofactor>
    <text evidence="14">Expected to bind 2 Fe(2+) ions per subunit.</text>
</comment>
<keyword evidence="4 14" id="KW-0349">Heme</keyword>
<evidence type="ECO:0000256" key="5">
    <source>
        <dbReference type="ARBA" id="ARBA00022692"/>
    </source>
</evidence>
<evidence type="ECO:0000256" key="9">
    <source>
        <dbReference type="ARBA" id="ARBA00023002"/>
    </source>
</evidence>
<keyword evidence="8 15" id="KW-1133">Transmembrane helix</keyword>
<dbReference type="PIRSF" id="PIRSF000345">
    <property type="entry name" value="OLE1"/>
    <property type="match status" value="1"/>
</dbReference>
<dbReference type="PRINTS" id="PR00363">
    <property type="entry name" value="CYTOCHROMEB5"/>
</dbReference>
<dbReference type="InterPro" id="IPR036400">
    <property type="entry name" value="Cyt_B5-like_heme/steroid_sf"/>
</dbReference>
<keyword evidence="13 14" id="KW-0275">Fatty acid biosynthesis</keyword>
<evidence type="ECO:0000256" key="14">
    <source>
        <dbReference type="PIRNR" id="PIRNR000345"/>
    </source>
</evidence>
<keyword evidence="6 14" id="KW-0479">Metal-binding</keyword>
<dbReference type="InterPro" id="IPR001199">
    <property type="entry name" value="Cyt_B5-like_heme/steroid-bd"/>
</dbReference>
<feature type="transmembrane region" description="Helical" evidence="15">
    <location>
        <begin position="38"/>
        <end position="57"/>
    </location>
</feature>
<evidence type="ECO:0000256" key="8">
    <source>
        <dbReference type="ARBA" id="ARBA00022989"/>
    </source>
</evidence>
<gene>
    <name evidence="17" type="primary">OLE1</name>
    <name evidence="17" type="ORF">IWQ62_005606</name>
</gene>
<sequence length="416" mass="48398">MARSELVDVAEAKRKAHATSTRKSVLAFDKQPLTQRVHWVHVILLSSTPLLALYGLLTTPWVKPTFILFLVTYFLSGLGITGGYHRLWSHRAYDAPLITRVFFAICGASAVQGSILWWCRDHRVHHRYTDTEKDPYGAQHGFWYSHIIWMLFKKDKSKMGRVDMADLEADPVVRWQSKYYPLITLFFSIVLPWCIAGFGWGDWRGGYFYAVILRMVIVHHATFCVNSLAHWLGETSFDDKHSPRDHFITAFVTMGEGYHNFHHEFPQDYRNAIKFYQYDPTKWLIVTLSYFGLAYNLRTFPENEVKKGVVMMQEKKVNQVKRTLKWGPTKEKLPGYTMAEFEDQVRDHKRMWILIDGYIHDVSEFMNEHPGGPKYIKANIGRDASTQFNGSVYDHSNGARNLMSMMRVGYLKDDSE</sequence>
<feature type="transmembrane region" description="Helical" evidence="15">
    <location>
        <begin position="66"/>
        <end position="85"/>
    </location>
</feature>
<dbReference type="SMART" id="SM01117">
    <property type="entry name" value="Cyt-b5"/>
    <property type="match status" value="1"/>
</dbReference>
<keyword evidence="18" id="KW-1185">Reference proteome</keyword>
<dbReference type="PROSITE" id="PS00191">
    <property type="entry name" value="CYTOCHROME_B5_1"/>
    <property type="match status" value="1"/>
</dbReference>
<organism evidence="17 18">
    <name type="scientific">Dispira parvispora</name>
    <dbReference type="NCBI Taxonomy" id="1520584"/>
    <lineage>
        <taxon>Eukaryota</taxon>
        <taxon>Fungi</taxon>
        <taxon>Fungi incertae sedis</taxon>
        <taxon>Zoopagomycota</taxon>
        <taxon>Kickxellomycotina</taxon>
        <taxon>Dimargaritomycetes</taxon>
        <taxon>Dimargaritales</taxon>
        <taxon>Dimargaritaceae</taxon>
        <taxon>Dispira</taxon>
    </lineage>
</organism>
<name>A0A9W8AQM3_9FUNG</name>
<keyword evidence="9 14" id="KW-0560">Oxidoreductase</keyword>
<dbReference type="InterPro" id="IPR001522">
    <property type="entry name" value="FADS-1_CS"/>
</dbReference>
<dbReference type="InterPro" id="IPR018506">
    <property type="entry name" value="Cyt_B5_heme-BS"/>
</dbReference>
<dbReference type="PROSITE" id="PS00476">
    <property type="entry name" value="FATTY_ACID_DESATUR_1"/>
    <property type="match status" value="1"/>
</dbReference>
<keyword evidence="3 14" id="KW-0444">Lipid biosynthesis</keyword>
<dbReference type="Pfam" id="PF00487">
    <property type="entry name" value="FA_desaturase"/>
    <property type="match status" value="1"/>
</dbReference>
<dbReference type="PANTHER" id="PTHR11351">
    <property type="entry name" value="ACYL-COA DESATURASE"/>
    <property type="match status" value="1"/>
</dbReference>
<dbReference type="EC" id="1.14.19.1" evidence="14"/>
<dbReference type="PRINTS" id="PR00075">
    <property type="entry name" value="FACDDSATRASE"/>
</dbReference>
<keyword evidence="5 15" id="KW-0812">Transmembrane</keyword>
<keyword evidence="11 14" id="KW-0443">Lipid metabolism</keyword>
<dbReference type="InterPro" id="IPR015876">
    <property type="entry name" value="Acyl-CoA_DS"/>
</dbReference>
<feature type="transmembrane region" description="Helical" evidence="15">
    <location>
        <begin position="179"/>
        <end position="201"/>
    </location>
</feature>
<proteinExistence type="inferred from homology"/>
<protein>
    <recommendedName>
        <fullName evidence="14">Acyl-CoA desaturase</fullName>
        <ecNumber evidence="14">1.14.19.1</ecNumber>
    </recommendedName>
</protein>
<keyword evidence="12 15" id="KW-0472">Membrane</keyword>
<dbReference type="CDD" id="cd03505">
    <property type="entry name" value="Delta9-FADS-like"/>
    <property type="match status" value="1"/>
</dbReference>
<dbReference type="InterPro" id="IPR009160">
    <property type="entry name" value="Acyl-CoA_deSatase_haem/ster-bd"/>
</dbReference>
<dbReference type="GO" id="GO:0004768">
    <property type="term" value="F:stearoyl-CoA 9-desaturase activity"/>
    <property type="evidence" value="ECO:0007669"/>
    <property type="project" value="UniProtKB-UniRule"/>
</dbReference>
<evidence type="ECO:0000313" key="17">
    <source>
        <dbReference type="EMBL" id="KAJ1955103.1"/>
    </source>
</evidence>
<evidence type="ECO:0000256" key="7">
    <source>
        <dbReference type="ARBA" id="ARBA00022832"/>
    </source>
</evidence>
<feature type="transmembrane region" description="Helical" evidence="15">
    <location>
        <begin position="97"/>
        <end position="119"/>
    </location>
</feature>
<dbReference type="Proteomes" id="UP001150925">
    <property type="component" value="Unassembled WGS sequence"/>
</dbReference>
<comment type="caution">
    <text evidence="17">The sequence shown here is derived from an EMBL/GenBank/DDBJ whole genome shotgun (WGS) entry which is preliminary data.</text>
</comment>
<dbReference type="AlphaFoldDB" id="A0A9W8AQM3"/>
<evidence type="ECO:0000256" key="13">
    <source>
        <dbReference type="ARBA" id="ARBA00023160"/>
    </source>
</evidence>
<evidence type="ECO:0000256" key="11">
    <source>
        <dbReference type="ARBA" id="ARBA00023098"/>
    </source>
</evidence>
<keyword evidence="7 14" id="KW-0276">Fatty acid metabolism</keyword>
<dbReference type="Pfam" id="PF00173">
    <property type="entry name" value="Cyt-b5"/>
    <property type="match status" value="1"/>
</dbReference>
<accession>A0A9W8AQM3</accession>
<evidence type="ECO:0000256" key="2">
    <source>
        <dbReference type="ARBA" id="ARBA00009295"/>
    </source>
</evidence>
<keyword evidence="14" id="KW-0249">Electron transport</keyword>
<evidence type="ECO:0000256" key="1">
    <source>
        <dbReference type="ARBA" id="ARBA00004141"/>
    </source>
</evidence>
<dbReference type="PROSITE" id="PS50255">
    <property type="entry name" value="CYTOCHROME_B5_2"/>
    <property type="match status" value="1"/>
</dbReference>
<dbReference type="PANTHER" id="PTHR11351:SF31">
    <property type="entry name" value="DESATURASE 1, ISOFORM A-RELATED"/>
    <property type="match status" value="1"/>
</dbReference>
<dbReference type="EMBL" id="JANBPY010002414">
    <property type="protein sequence ID" value="KAJ1955103.1"/>
    <property type="molecule type" value="Genomic_DNA"/>
</dbReference>
<dbReference type="GO" id="GO:0006636">
    <property type="term" value="P:unsaturated fatty acid biosynthetic process"/>
    <property type="evidence" value="ECO:0007669"/>
    <property type="project" value="UniProtKB-UniRule"/>
</dbReference>
<evidence type="ECO:0000313" key="18">
    <source>
        <dbReference type="Proteomes" id="UP001150925"/>
    </source>
</evidence>
<comment type="function">
    <text evidence="14">Stearoyl-CoA desaturase that utilizes O(2) and electrons from reduced cytochrome b5 to introduce the first double bond into saturated fatty acyl-CoA substrates.</text>
</comment>
<evidence type="ECO:0000256" key="4">
    <source>
        <dbReference type="ARBA" id="ARBA00022617"/>
    </source>
</evidence>
<evidence type="ECO:0000256" key="15">
    <source>
        <dbReference type="SAM" id="Phobius"/>
    </source>
</evidence>
<comment type="similarity">
    <text evidence="2 14">Belongs to the fatty acid desaturase type 1 family.</text>
</comment>
<evidence type="ECO:0000256" key="6">
    <source>
        <dbReference type="ARBA" id="ARBA00022723"/>
    </source>
</evidence>
<feature type="domain" description="Cytochrome b5 heme-binding" evidence="16">
    <location>
        <begin position="333"/>
        <end position="412"/>
    </location>
</feature>
<dbReference type="GO" id="GO:0020037">
    <property type="term" value="F:heme binding"/>
    <property type="evidence" value="ECO:0007669"/>
    <property type="project" value="InterPro"/>
</dbReference>
<comment type="subcellular location">
    <subcellularLocation>
        <location evidence="1">Membrane</location>
        <topology evidence="1">Multi-pass membrane protein</topology>
    </subcellularLocation>
</comment>
<dbReference type="OrthoDB" id="10260134at2759"/>
<evidence type="ECO:0000256" key="12">
    <source>
        <dbReference type="ARBA" id="ARBA00023136"/>
    </source>
</evidence>
<keyword evidence="14" id="KW-0813">Transport</keyword>
<keyword evidence="10 14" id="KW-0408">Iron</keyword>
<dbReference type="SUPFAM" id="SSF55856">
    <property type="entry name" value="Cytochrome b5-like heme/steroid binding domain"/>
    <property type="match status" value="1"/>
</dbReference>
<dbReference type="GO" id="GO:0005789">
    <property type="term" value="C:endoplasmic reticulum membrane"/>
    <property type="evidence" value="ECO:0007669"/>
    <property type="project" value="TreeGrafter"/>
</dbReference>
<evidence type="ECO:0000256" key="10">
    <source>
        <dbReference type="ARBA" id="ARBA00023004"/>
    </source>
</evidence>
<comment type="catalytic activity">
    <reaction evidence="14">
        <text>octadecanoyl-CoA + 2 Fe(II)-[cytochrome b5] + O2 + 2 H(+) = (9Z)-octadecenoyl-CoA + 2 Fe(III)-[cytochrome b5] + 2 H2O</text>
        <dbReference type="Rhea" id="RHEA:19721"/>
        <dbReference type="Rhea" id="RHEA-COMP:10438"/>
        <dbReference type="Rhea" id="RHEA-COMP:10439"/>
        <dbReference type="ChEBI" id="CHEBI:15377"/>
        <dbReference type="ChEBI" id="CHEBI:15378"/>
        <dbReference type="ChEBI" id="CHEBI:15379"/>
        <dbReference type="ChEBI" id="CHEBI:29033"/>
        <dbReference type="ChEBI" id="CHEBI:29034"/>
        <dbReference type="ChEBI" id="CHEBI:57387"/>
        <dbReference type="ChEBI" id="CHEBI:57394"/>
        <dbReference type="EC" id="1.14.19.1"/>
    </reaction>
</comment>
<evidence type="ECO:0000259" key="16">
    <source>
        <dbReference type="PROSITE" id="PS50255"/>
    </source>
</evidence>
<dbReference type="GO" id="GO:0005506">
    <property type="term" value="F:iron ion binding"/>
    <property type="evidence" value="ECO:0007669"/>
    <property type="project" value="TreeGrafter"/>
</dbReference>
<reference evidence="17" key="1">
    <citation type="submission" date="2022-07" db="EMBL/GenBank/DDBJ databases">
        <title>Phylogenomic reconstructions and comparative analyses of Kickxellomycotina fungi.</title>
        <authorList>
            <person name="Reynolds N.K."/>
            <person name="Stajich J.E."/>
            <person name="Barry K."/>
            <person name="Grigoriev I.V."/>
            <person name="Crous P."/>
            <person name="Smith M.E."/>
        </authorList>
    </citation>
    <scope>NUCLEOTIDE SEQUENCE</scope>
    <source>
        <strain evidence="17">RSA 1196</strain>
    </source>
</reference>
<dbReference type="InterPro" id="IPR005804">
    <property type="entry name" value="FA_desaturase_dom"/>
</dbReference>
<dbReference type="Gene3D" id="3.10.120.10">
    <property type="entry name" value="Cytochrome b5-like heme/steroid binding domain"/>
    <property type="match status" value="1"/>
</dbReference>